<gene>
    <name evidence="1" type="ORF">PFLUV_G00017970</name>
</gene>
<dbReference type="AlphaFoldDB" id="A0A6A5FP71"/>
<protein>
    <submittedName>
        <fullName evidence="1">Uncharacterized protein</fullName>
    </submittedName>
</protein>
<dbReference type="Proteomes" id="UP000465112">
    <property type="component" value="Chromosome 2"/>
</dbReference>
<evidence type="ECO:0000313" key="2">
    <source>
        <dbReference type="Proteomes" id="UP000465112"/>
    </source>
</evidence>
<name>A0A6A5FP71_PERFL</name>
<organism evidence="1 2">
    <name type="scientific">Perca fluviatilis</name>
    <name type="common">European perch</name>
    <dbReference type="NCBI Taxonomy" id="8168"/>
    <lineage>
        <taxon>Eukaryota</taxon>
        <taxon>Metazoa</taxon>
        <taxon>Chordata</taxon>
        <taxon>Craniata</taxon>
        <taxon>Vertebrata</taxon>
        <taxon>Euteleostomi</taxon>
        <taxon>Actinopterygii</taxon>
        <taxon>Neopterygii</taxon>
        <taxon>Teleostei</taxon>
        <taxon>Neoteleostei</taxon>
        <taxon>Acanthomorphata</taxon>
        <taxon>Eupercaria</taxon>
        <taxon>Perciformes</taxon>
        <taxon>Percoidei</taxon>
        <taxon>Percidae</taxon>
        <taxon>Percinae</taxon>
        <taxon>Perca</taxon>
    </lineage>
</organism>
<sequence length="85" mass="9475">MRFVCRQITARLSTPEEQSSCSSLVGNTSSLPAPQAAVRLTRCDLHRKCPESDSRGRQDCWHIGTGFRGGFLTDRPESPAQYPQH</sequence>
<reference evidence="1 2" key="1">
    <citation type="submission" date="2019-06" db="EMBL/GenBank/DDBJ databases">
        <title>A chromosome-scale genome assembly of the European perch, Perca fluviatilis.</title>
        <authorList>
            <person name="Roques C."/>
            <person name="Zahm M."/>
            <person name="Cabau C."/>
            <person name="Klopp C."/>
            <person name="Bouchez O."/>
            <person name="Donnadieu C."/>
            <person name="Kuhl H."/>
            <person name="Gislard M."/>
            <person name="Guendouz S."/>
            <person name="Journot L."/>
            <person name="Haffray P."/>
            <person name="Bestin A."/>
            <person name="Morvezen R."/>
            <person name="Feron R."/>
            <person name="Wen M."/>
            <person name="Jouanno E."/>
            <person name="Herpin A."/>
            <person name="Schartl M."/>
            <person name="Postlethwait J."/>
            <person name="Schaerlinger B."/>
            <person name="Chardard D."/>
            <person name="Lecocq T."/>
            <person name="Poncet C."/>
            <person name="Jaffrelo L."/>
            <person name="Lampietro C."/>
            <person name="Guiguen Y."/>
        </authorList>
    </citation>
    <scope>NUCLEOTIDE SEQUENCE [LARGE SCALE GENOMIC DNA]</scope>
    <source>
        <tissue evidence="1">Blood</tissue>
    </source>
</reference>
<accession>A0A6A5FP71</accession>
<dbReference type="EMBL" id="VHII01000002">
    <property type="protein sequence ID" value="KAF1393624.1"/>
    <property type="molecule type" value="Genomic_DNA"/>
</dbReference>
<evidence type="ECO:0000313" key="1">
    <source>
        <dbReference type="EMBL" id="KAF1393624.1"/>
    </source>
</evidence>
<keyword evidence="2" id="KW-1185">Reference proteome</keyword>
<comment type="caution">
    <text evidence="1">The sequence shown here is derived from an EMBL/GenBank/DDBJ whole genome shotgun (WGS) entry which is preliminary data.</text>
</comment>
<proteinExistence type="predicted"/>